<keyword evidence="2" id="KW-1185">Reference proteome</keyword>
<organism evidence="1 2">
    <name type="scientific">Carboxydichorda subterranea</name>
    <dbReference type="NCBI Taxonomy" id="3109565"/>
    <lineage>
        <taxon>Bacteria</taxon>
        <taxon>Bacillati</taxon>
        <taxon>Bacillota</taxon>
        <taxon>Limnochordia</taxon>
        <taxon>Limnochordales</taxon>
        <taxon>Geochordaceae</taxon>
        <taxon>Carboxydichorda</taxon>
    </lineage>
</organism>
<gene>
    <name evidence="1" type="ORF">U7230_07665</name>
</gene>
<name>A0ABZ1C1V3_9FIRM</name>
<accession>A0ABZ1C1V3</accession>
<dbReference type="Proteomes" id="UP001332192">
    <property type="component" value="Chromosome"/>
</dbReference>
<proteinExistence type="predicted"/>
<sequence length="228" mass="26302">MAPQRLQEKARSYHQALVAEFGPEALAAGGNLFLGWRYAQTDRIYLGLNPGTADVGDDLPFETDLGAREETPLYEESRLPYWRNFRRFFDAPRLREWMDDTTHAFLIPWRAYSTTALRNTPWYEKALEYSGDLVRTMIHDHHARIVVVAGKHCLALLASKWFLDFDWQASSVYSHGSGTYQWRKVLHGDMAIYQLPHFSRANSEGRLDLCRAWFVNEVLGSDITDAVE</sequence>
<dbReference type="RefSeq" id="WP_324718128.1">
    <property type="nucleotide sequence ID" value="NZ_CP141615.1"/>
</dbReference>
<evidence type="ECO:0000313" key="1">
    <source>
        <dbReference type="EMBL" id="WRP18858.1"/>
    </source>
</evidence>
<protein>
    <submittedName>
        <fullName evidence="1">Uncharacterized protein</fullName>
    </submittedName>
</protein>
<evidence type="ECO:0000313" key="2">
    <source>
        <dbReference type="Proteomes" id="UP001332192"/>
    </source>
</evidence>
<reference evidence="1 2" key="1">
    <citation type="journal article" date="2024" name="Front. Microbiol.">
        <title>Novel thermophilic genera Geochorda gen. nov. and Carboxydochorda gen. nov. from the deep terrestrial subsurface reveal the ecophysiological diversity in the class Limnochordia.</title>
        <authorList>
            <person name="Karnachuk O.V."/>
            <person name="Lukina A.P."/>
            <person name="Avakyan M.R."/>
            <person name="Kadnikov V.V."/>
            <person name="Begmatov S."/>
            <person name="Beletsky A.V."/>
            <person name="Vlasova K.G."/>
            <person name="Novikov A.A."/>
            <person name="Shcherbakova V.A."/>
            <person name="Mardanov A.V."/>
            <person name="Ravin N.V."/>
        </authorList>
    </citation>
    <scope>NUCLEOTIDE SEQUENCE [LARGE SCALE GENOMIC DNA]</scope>
    <source>
        <strain evidence="1 2">L945</strain>
    </source>
</reference>
<dbReference type="EMBL" id="CP141615">
    <property type="protein sequence ID" value="WRP18858.1"/>
    <property type="molecule type" value="Genomic_DNA"/>
</dbReference>